<dbReference type="Pfam" id="PF00669">
    <property type="entry name" value="Flagellin_N"/>
    <property type="match status" value="1"/>
</dbReference>
<evidence type="ECO:0000259" key="5">
    <source>
        <dbReference type="Pfam" id="PF00669"/>
    </source>
</evidence>
<feature type="domain" description="Flagellin C-terminal" evidence="6">
    <location>
        <begin position="331"/>
        <end position="416"/>
    </location>
</feature>
<evidence type="ECO:0000256" key="3">
    <source>
        <dbReference type="ARBA" id="ARBA00023143"/>
    </source>
</evidence>
<comment type="subcellular location">
    <subcellularLocation>
        <location evidence="4">Secreted</location>
    </subcellularLocation>
    <subcellularLocation>
        <location evidence="4">Bacterial flagellum</location>
    </subcellularLocation>
</comment>
<keyword evidence="7" id="KW-0966">Cell projection</keyword>
<dbReference type="AlphaFoldDB" id="A0A1I5WPN0"/>
<name>A0A1I5WPN0_9FIRM</name>
<dbReference type="Proteomes" id="UP000182624">
    <property type="component" value="Unassembled WGS sequence"/>
</dbReference>
<dbReference type="GO" id="GO:0009288">
    <property type="term" value="C:bacterial-type flagellum"/>
    <property type="evidence" value="ECO:0007669"/>
    <property type="project" value="UniProtKB-SubCell"/>
</dbReference>
<sequence>MKVNYNVSAMIAHNSLQKNDKLLSESLERLSSGLKIANAKDNPSGLAMSRRMNSQIEGLGVANDTSNDAISIVQVADGTLSEVHDILQRINQLCVQASTGTLTDDDRKIIQSEVTLLKDEINRISATTQFNGQNILDGSFDLKGYVKGTGTVTKADDTTETYADKTIMSIGVISYSDNMEAGNYRIVNTDGSPLSFSHSKNVIGPTGVEKNYLLDENGNYYTKNSTISGMMIQKQGSDGNYENYFSSDIMATVNEDVITFSDRDGKEVKLQIGDTYEGDLYLELTAKGAMTMQIGANEGQTLDIRISKVSITTLGINNLDVTTQEEARLGIDSVKDAIAAISSIRSRLGAYQNRLEHTTSSLDVTVENMTAAYSRIMDVDMAEEMTVYSTQQVLSQAGTSMMAQANERPSQVLQLLQ</sequence>
<dbReference type="SUPFAM" id="SSF64518">
    <property type="entry name" value="Phase 1 flagellin"/>
    <property type="match status" value="1"/>
</dbReference>
<dbReference type="InterPro" id="IPR001029">
    <property type="entry name" value="Flagellin_N"/>
</dbReference>
<evidence type="ECO:0000313" key="7">
    <source>
        <dbReference type="EMBL" id="SFQ21744.1"/>
    </source>
</evidence>
<dbReference type="OrthoDB" id="9796789at2"/>
<protein>
    <recommendedName>
        <fullName evidence="2 4">Flagellin</fullName>
    </recommendedName>
</protein>
<keyword evidence="7" id="KW-0282">Flagellum</keyword>
<dbReference type="Pfam" id="PF00700">
    <property type="entry name" value="Flagellin_C"/>
    <property type="match status" value="1"/>
</dbReference>
<dbReference type="Gene3D" id="3.30.70.2120">
    <property type="match status" value="1"/>
</dbReference>
<dbReference type="PANTHER" id="PTHR42792:SF2">
    <property type="entry name" value="FLAGELLIN"/>
    <property type="match status" value="1"/>
</dbReference>
<dbReference type="EMBL" id="FOXO01000024">
    <property type="protein sequence ID" value="SFQ21744.1"/>
    <property type="molecule type" value="Genomic_DNA"/>
</dbReference>
<keyword evidence="3 4" id="KW-0975">Bacterial flagellum</keyword>
<evidence type="ECO:0000313" key="8">
    <source>
        <dbReference type="Proteomes" id="UP000182624"/>
    </source>
</evidence>
<dbReference type="Gene3D" id="1.20.1330.10">
    <property type="entry name" value="f41 fragment of flagellin, N-terminal domain"/>
    <property type="match status" value="1"/>
</dbReference>
<dbReference type="RefSeq" id="WP_074890275.1">
    <property type="nucleotide sequence ID" value="NZ_FOXO01000024.1"/>
</dbReference>
<dbReference type="InterPro" id="IPR042187">
    <property type="entry name" value="Flagellin_C_sub2"/>
</dbReference>
<evidence type="ECO:0000256" key="4">
    <source>
        <dbReference type="RuleBase" id="RU362073"/>
    </source>
</evidence>
<dbReference type="InterPro" id="IPR001492">
    <property type="entry name" value="Flagellin"/>
</dbReference>
<organism evidence="7 8">
    <name type="scientific">Butyrivibrio proteoclasticus</name>
    <dbReference type="NCBI Taxonomy" id="43305"/>
    <lineage>
        <taxon>Bacteria</taxon>
        <taxon>Bacillati</taxon>
        <taxon>Bacillota</taxon>
        <taxon>Clostridia</taxon>
        <taxon>Lachnospirales</taxon>
        <taxon>Lachnospiraceae</taxon>
        <taxon>Butyrivibrio</taxon>
    </lineage>
</organism>
<dbReference type="GO" id="GO:0005576">
    <property type="term" value="C:extracellular region"/>
    <property type="evidence" value="ECO:0007669"/>
    <property type="project" value="UniProtKB-SubCell"/>
</dbReference>
<evidence type="ECO:0000259" key="6">
    <source>
        <dbReference type="Pfam" id="PF00700"/>
    </source>
</evidence>
<comment type="similarity">
    <text evidence="1 4">Belongs to the bacterial flagellin family.</text>
</comment>
<evidence type="ECO:0000256" key="1">
    <source>
        <dbReference type="ARBA" id="ARBA00005709"/>
    </source>
</evidence>
<dbReference type="InterPro" id="IPR046358">
    <property type="entry name" value="Flagellin_C"/>
</dbReference>
<dbReference type="PANTHER" id="PTHR42792">
    <property type="entry name" value="FLAGELLIN"/>
    <property type="match status" value="1"/>
</dbReference>
<gene>
    <name evidence="7" type="ORF">SAMN04487928_12431</name>
</gene>
<accession>A0A1I5WPN0</accession>
<dbReference type="Gene3D" id="6.10.10.10">
    <property type="entry name" value="Flagellar export chaperone, C-terminal domain"/>
    <property type="match status" value="1"/>
</dbReference>
<comment type="function">
    <text evidence="4">Flagellin is the subunit protein which polymerizes to form the filaments of bacterial flagella.</text>
</comment>
<evidence type="ECO:0000256" key="2">
    <source>
        <dbReference type="ARBA" id="ARBA00020110"/>
    </source>
</evidence>
<dbReference type="GO" id="GO:0005198">
    <property type="term" value="F:structural molecule activity"/>
    <property type="evidence" value="ECO:0007669"/>
    <property type="project" value="UniProtKB-UniRule"/>
</dbReference>
<reference evidence="8" key="1">
    <citation type="submission" date="2016-10" db="EMBL/GenBank/DDBJ databases">
        <authorList>
            <person name="Varghese N."/>
            <person name="Submissions S."/>
        </authorList>
    </citation>
    <scope>NUCLEOTIDE SEQUENCE [LARGE SCALE GENOMIC DNA]</scope>
    <source>
        <strain evidence="8">P18</strain>
    </source>
</reference>
<keyword evidence="4" id="KW-0964">Secreted</keyword>
<feature type="domain" description="Flagellin N-terminal" evidence="5">
    <location>
        <begin position="3"/>
        <end position="140"/>
    </location>
</feature>
<keyword evidence="7" id="KW-0969">Cilium</keyword>
<proteinExistence type="inferred from homology"/>
<dbReference type="PRINTS" id="PR00207">
    <property type="entry name" value="FLAGELLIN"/>
</dbReference>
<keyword evidence="8" id="KW-1185">Reference proteome</keyword>